<gene>
    <name evidence="2" type="ORF">BJ875DRAFT_243923</name>
</gene>
<keyword evidence="1" id="KW-0732">Signal</keyword>
<accession>A0A9P7YT33</accession>
<evidence type="ECO:0008006" key="4">
    <source>
        <dbReference type="Google" id="ProtNLM"/>
    </source>
</evidence>
<feature type="chain" id="PRO_5040192470" description="Secreted protein" evidence="1">
    <location>
        <begin position="25"/>
        <end position="154"/>
    </location>
</feature>
<keyword evidence="3" id="KW-1185">Reference proteome</keyword>
<name>A0A9P7YT33_9HELO</name>
<feature type="signal peptide" evidence="1">
    <location>
        <begin position="1"/>
        <end position="24"/>
    </location>
</feature>
<evidence type="ECO:0000313" key="2">
    <source>
        <dbReference type="EMBL" id="KAG9239141.1"/>
    </source>
</evidence>
<proteinExistence type="predicted"/>
<sequence length="154" mass="17027">MFISLMAHWFIFLKATSLLRFCGASMSWMTRDLSDNLLYSWTPERWICLTGWSLVGRRKEGTDGSFGTGVVTLWRLAAAFSRMNWAVAFGFEGGDVPPIAGSILSRPRRGSSAKKGKMFLIGVPRTVELATAQESEMTTALERCILACPSLVLP</sequence>
<organism evidence="2 3">
    <name type="scientific">Amylocarpus encephaloides</name>
    <dbReference type="NCBI Taxonomy" id="45428"/>
    <lineage>
        <taxon>Eukaryota</taxon>
        <taxon>Fungi</taxon>
        <taxon>Dikarya</taxon>
        <taxon>Ascomycota</taxon>
        <taxon>Pezizomycotina</taxon>
        <taxon>Leotiomycetes</taxon>
        <taxon>Helotiales</taxon>
        <taxon>Helotiales incertae sedis</taxon>
        <taxon>Amylocarpus</taxon>
    </lineage>
</organism>
<evidence type="ECO:0000313" key="3">
    <source>
        <dbReference type="Proteomes" id="UP000824998"/>
    </source>
</evidence>
<evidence type="ECO:0000256" key="1">
    <source>
        <dbReference type="SAM" id="SignalP"/>
    </source>
</evidence>
<reference evidence="2" key="1">
    <citation type="journal article" date="2021" name="IMA Fungus">
        <title>Genomic characterization of three marine fungi, including Emericellopsis atlantica sp. nov. with signatures of a generalist lifestyle and marine biomass degradation.</title>
        <authorList>
            <person name="Hagestad O.C."/>
            <person name="Hou L."/>
            <person name="Andersen J.H."/>
            <person name="Hansen E.H."/>
            <person name="Altermark B."/>
            <person name="Li C."/>
            <person name="Kuhnert E."/>
            <person name="Cox R.J."/>
            <person name="Crous P.W."/>
            <person name="Spatafora J.W."/>
            <person name="Lail K."/>
            <person name="Amirebrahimi M."/>
            <person name="Lipzen A."/>
            <person name="Pangilinan J."/>
            <person name="Andreopoulos W."/>
            <person name="Hayes R.D."/>
            <person name="Ng V."/>
            <person name="Grigoriev I.V."/>
            <person name="Jackson S.A."/>
            <person name="Sutton T.D.S."/>
            <person name="Dobson A.D.W."/>
            <person name="Rama T."/>
        </authorList>
    </citation>
    <scope>NUCLEOTIDE SEQUENCE</scope>
    <source>
        <strain evidence="2">TRa018bII</strain>
    </source>
</reference>
<protein>
    <recommendedName>
        <fullName evidence="4">Secreted protein</fullName>
    </recommendedName>
</protein>
<dbReference type="Proteomes" id="UP000824998">
    <property type="component" value="Unassembled WGS sequence"/>
</dbReference>
<dbReference type="EMBL" id="MU251361">
    <property type="protein sequence ID" value="KAG9239141.1"/>
    <property type="molecule type" value="Genomic_DNA"/>
</dbReference>
<dbReference type="AlphaFoldDB" id="A0A9P7YT33"/>
<comment type="caution">
    <text evidence="2">The sequence shown here is derived from an EMBL/GenBank/DDBJ whole genome shotgun (WGS) entry which is preliminary data.</text>
</comment>